<keyword evidence="2 5" id="KW-0812">Transmembrane</keyword>
<organism evidence="7 8">
    <name type="scientific">Streptococcus himalayensis</name>
    <dbReference type="NCBI Taxonomy" id="1888195"/>
    <lineage>
        <taxon>Bacteria</taxon>
        <taxon>Bacillati</taxon>
        <taxon>Bacillota</taxon>
        <taxon>Bacilli</taxon>
        <taxon>Lactobacillales</taxon>
        <taxon>Streptococcaceae</taxon>
        <taxon>Streptococcus</taxon>
    </lineage>
</organism>
<proteinExistence type="predicted"/>
<dbReference type="InterPro" id="IPR013525">
    <property type="entry name" value="ABC2_TM"/>
</dbReference>
<dbReference type="NCBIfam" id="TIGR03061">
    <property type="entry name" value="pip_yhgE_Nterm"/>
    <property type="match status" value="1"/>
</dbReference>
<evidence type="ECO:0000256" key="4">
    <source>
        <dbReference type="ARBA" id="ARBA00023136"/>
    </source>
</evidence>
<evidence type="ECO:0000313" key="8">
    <source>
        <dbReference type="Proteomes" id="UP000660801"/>
    </source>
</evidence>
<dbReference type="InterPro" id="IPR017500">
    <property type="entry name" value="Phage_infect_YhgE_N"/>
</dbReference>
<dbReference type="InterPro" id="IPR011049">
    <property type="entry name" value="Serralysin-like_metalloprot_C"/>
</dbReference>
<reference evidence="7" key="2">
    <citation type="submission" date="2020-09" db="EMBL/GenBank/DDBJ databases">
        <authorList>
            <person name="Sun Q."/>
            <person name="Zhou Y."/>
        </authorList>
    </citation>
    <scope>NUCLEOTIDE SEQUENCE</scope>
    <source>
        <strain evidence="7">CGMCC 1.15533</strain>
    </source>
</reference>
<dbReference type="OrthoDB" id="9811483at2"/>
<dbReference type="InterPro" id="IPR023908">
    <property type="entry name" value="xxxLxxG_rpt"/>
</dbReference>
<feature type="transmembrane region" description="Helical" evidence="5">
    <location>
        <begin position="785"/>
        <end position="808"/>
    </location>
</feature>
<feature type="transmembrane region" description="Helical" evidence="5">
    <location>
        <begin position="814"/>
        <end position="837"/>
    </location>
</feature>
<feature type="domain" description="ABC-2 type transporter transmembrane" evidence="6">
    <location>
        <begin position="14"/>
        <end position="165"/>
    </location>
</feature>
<protein>
    <submittedName>
        <fullName evidence="7">Membrane protein</fullName>
    </submittedName>
</protein>
<evidence type="ECO:0000259" key="6">
    <source>
        <dbReference type="Pfam" id="PF12698"/>
    </source>
</evidence>
<dbReference type="AlphaFoldDB" id="A0A917A2I5"/>
<feature type="transmembrane region" description="Helical" evidence="5">
    <location>
        <begin position="844"/>
        <end position="863"/>
    </location>
</feature>
<dbReference type="GO" id="GO:0140359">
    <property type="term" value="F:ABC-type transporter activity"/>
    <property type="evidence" value="ECO:0007669"/>
    <property type="project" value="InterPro"/>
</dbReference>
<dbReference type="Gene3D" id="3.40.1710.10">
    <property type="entry name" value="abc type-2 transporter like domain"/>
    <property type="match status" value="1"/>
</dbReference>
<feature type="transmembrane region" description="Helical" evidence="5">
    <location>
        <begin position="896"/>
        <end position="918"/>
    </location>
</feature>
<dbReference type="SUPFAM" id="SSF101967">
    <property type="entry name" value="Adhesin YadA, collagen-binding domain"/>
    <property type="match status" value="1"/>
</dbReference>
<evidence type="ECO:0000256" key="2">
    <source>
        <dbReference type="ARBA" id="ARBA00022692"/>
    </source>
</evidence>
<reference evidence="7" key="1">
    <citation type="journal article" date="2014" name="Int. J. Syst. Evol. Microbiol.">
        <title>Complete genome sequence of Corynebacterium casei LMG S-19264T (=DSM 44701T), isolated from a smear-ripened cheese.</title>
        <authorList>
            <consortium name="US DOE Joint Genome Institute (JGI-PGF)"/>
            <person name="Walter F."/>
            <person name="Albersmeier A."/>
            <person name="Kalinowski J."/>
            <person name="Ruckert C."/>
        </authorList>
    </citation>
    <scope>NUCLEOTIDE SEQUENCE</scope>
    <source>
        <strain evidence="7">CGMCC 1.15533</strain>
    </source>
</reference>
<keyword evidence="8" id="KW-1185">Reference proteome</keyword>
<dbReference type="RefSeq" id="WP_068990252.1">
    <property type="nucleotide sequence ID" value="NZ_BMJN01000001.1"/>
</dbReference>
<name>A0A917A2I5_9STRE</name>
<feature type="transmembrane region" description="Helical" evidence="5">
    <location>
        <begin position="745"/>
        <end position="765"/>
    </location>
</feature>
<evidence type="ECO:0000256" key="5">
    <source>
        <dbReference type="SAM" id="Phobius"/>
    </source>
</evidence>
<comment type="subcellular location">
    <subcellularLocation>
        <location evidence="1">Membrane</location>
        <topology evidence="1">Multi-pass membrane protein</topology>
    </subcellularLocation>
</comment>
<sequence>MFKEWKAILKKPSFIIIMVGISLIPALYNVIFLSSMWDPYGKLSDLPVAVVNQDQPATFNAQTLMIGEDMVEQLQKNDSLDFQMVSAEEARKGLEKGDYYMIVTLPNDLSAKAASILTDQPEEMVIDYQTSSGHSFIASKMGDSAMVSLKQTVANNITNTYTTSLFDSMGNIKDGLEKAAAGSGRLAEGGKTLQAGNQTMESGLQTLAASTMTFSDGAHQLHTGLGTYTLGVQQLATGLDTLSGGMMAYTDGVTTLSSGVSRLAGGVMAYTQGVSELSAGTNQLSDGVTAYTQGVADLSAGLFPYLQGVGNLSGGLEQFSPNLSRYLQGVTAVANGANQLSATSTNLTAGANQLVVGLESLKTAVADAGIKPEQAQQLQALEVALGQIQASLSQPVSAPDGNGLEASLATIESQAGVIASSAHAERSAVLNSVTATSAYQHLSEEEQTELSAAVLGTSSQIEASAQAILDLTGSIRGQLTSLSSSGASLNVQEASSVIEQTRGAISGIVASTDQQVNLLAGLERATKGATSLSEGLTTYTQGVSSVADGAAQLVANHEQLAQGVNQLEIGAKTLVSNNDKLASGANQLVATNTTLNAGMGALQVGSATLVGKNTEVHSGLDQLVEGATQLTSKNGELLSGLGQLMTGTGLLNQNSAALLSGATQLSEGATQIAAGSGSLADGSQQLGTGLASLVTGAEQLQTGLDTADQTLSTVTTGKKNAAILANPLQTKKTDKDHVGKNGVGMAPYMISVALFVAAISTNMIFSTLPSGRVPKNRLEWFKSRLEVNGVIALIAGFLVYGAVHWIGLTANHEWATLWLILLASSTFMAVVTSLVTWNNRLGAFASLILLLLQLASSAGTYPLQLTDKVFQALNPWLPISYSVAGLRQTISMGGHIGGQVTVLCLMLCLAIGFGLAIYKPQSGEK</sequence>
<evidence type="ECO:0000256" key="1">
    <source>
        <dbReference type="ARBA" id="ARBA00004141"/>
    </source>
</evidence>
<dbReference type="NCBIfam" id="TIGR03062">
    <property type="entry name" value="pip_yhgE_Cterm"/>
    <property type="match status" value="1"/>
</dbReference>
<keyword evidence="4 5" id="KW-0472">Membrane</keyword>
<dbReference type="Proteomes" id="UP000660801">
    <property type="component" value="Unassembled WGS sequence"/>
</dbReference>
<comment type="caution">
    <text evidence="7">The sequence shown here is derived from an EMBL/GenBank/DDBJ whole genome shotgun (WGS) entry which is preliminary data.</text>
</comment>
<accession>A0A917A2I5</accession>
<dbReference type="Pfam" id="PF12698">
    <property type="entry name" value="ABC2_membrane_3"/>
    <property type="match status" value="1"/>
</dbReference>
<dbReference type="PANTHER" id="PTHR43077">
    <property type="entry name" value="TRANSPORT PERMEASE YVFS-RELATED"/>
    <property type="match status" value="1"/>
</dbReference>
<evidence type="ECO:0000313" key="7">
    <source>
        <dbReference type="EMBL" id="GGE23592.1"/>
    </source>
</evidence>
<dbReference type="InterPro" id="IPR051328">
    <property type="entry name" value="T7SS_ABC-Transporter"/>
</dbReference>
<dbReference type="GO" id="GO:0016020">
    <property type="term" value="C:membrane"/>
    <property type="evidence" value="ECO:0007669"/>
    <property type="project" value="UniProtKB-SubCell"/>
</dbReference>
<gene>
    <name evidence="7" type="ORF">GCM10011510_00840</name>
</gene>
<evidence type="ECO:0000256" key="3">
    <source>
        <dbReference type="ARBA" id="ARBA00022989"/>
    </source>
</evidence>
<keyword evidence="3 5" id="KW-1133">Transmembrane helix</keyword>
<dbReference type="EMBL" id="BMJN01000001">
    <property type="protein sequence ID" value="GGE23592.1"/>
    <property type="molecule type" value="Genomic_DNA"/>
</dbReference>
<dbReference type="NCBIfam" id="TIGR03057">
    <property type="entry name" value="xxxLxxG_by_4"/>
    <property type="match status" value="3"/>
</dbReference>
<dbReference type="InterPro" id="IPR017501">
    <property type="entry name" value="Phage_infect_YhgE_C"/>
</dbReference>
<feature type="transmembrane region" description="Helical" evidence="5">
    <location>
        <begin position="12"/>
        <end position="37"/>
    </location>
</feature>
<dbReference type="PANTHER" id="PTHR43077:SF5">
    <property type="entry name" value="PHAGE INFECTION PROTEIN"/>
    <property type="match status" value="1"/>
</dbReference>